<comment type="caution">
    <text evidence="2">The sequence shown here is derived from an EMBL/GenBank/DDBJ whole genome shotgun (WGS) entry which is preliminary data.</text>
</comment>
<organism evidence="2 3">
    <name type="scientific">Daphnia magna</name>
    <dbReference type="NCBI Taxonomy" id="35525"/>
    <lineage>
        <taxon>Eukaryota</taxon>
        <taxon>Metazoa</taxon>
        <taxon>Ecdysozoa</taxon>
        <taxon>Arthropoda</taxon>
        <taxon>Crustacea</taxon>
        <taxon>Branchiopoda</taxon>
        <taxon>Diplostraca</taxon>
        <taxon>Cladocera</taxon>
        <taxon>Anomopoda</taxon>
        <taxon>Daphniidae</taxon>
        <taxon>Daphnia</taxon>
    </lineage>
</organism>
<reference evidence="2 3" key="1">
    <citation type="journal article" date="2023" name="Nucleic Acids Res.">
        <title>The hologenome of Daphnia magna reveals possible DNA methylation and microbiome-mediated evolution of the host genome.</title>
        <authorList>
            <person name="Chaturvedi A."/>
            <person name="Li X."/>
            <person name="Dhandapani V."/>
            <person name="Marshall H."/>
            <person name="Kissane S."/>
            <person name="Cuenca-Cambronero M."/>
            <person name="Asole G."/>
            <person name="Calvet F."/>
            <person name="Ruiz-Romero M."/>
            <person name="Marangio P."/>
            <person name="Guigo R."/>
            <person name="Rago D."/>
            <person name="Mirbahai L."/>
            <person name="Eastwood N."/>
            <person name="Colbourne J.K."/>
            <person name="Zhou J."/>
            <person name="Mallon E."/>
            <person name="Orsini L."/>
        </authorList>
    </citation>
    <scope>NUCLEOTIDE SEQUENCE [LARGE SCALE GENOMIC DNA]</scope>
    <source>
        <strain evidence="2">LRV0_1</strain>
    </source>
</reference>
<feature type="compositionally biased region" description="Basic and acidic residues" evidence="1">
    <location>
        <begin position="17"/>
        <end position="29"/>
    </location>
</feature>
<gene>
    <name evidence="2" type="ORF">OUZ56_024100</name>
</gene>
<feature type="region of interest" description="Disordered" evidence="1">
    <location>
        <begin position="1"/>
        <end position="33"/>
    </location>
</feature>
<proteinExistence type="predicted"/>
<dbReference type="Proteomes" id="UP001234178">
    <property type="component" value="Unassembled WGS sequence"/>
</dbReference>
<protein>
    <submittedName>
        <fullName evidence="2">Uncharacterized protein</fullName>
    </submittedName>
</protein>
<keyword evidence="3" id="KW-1185">Reference proteome</keyword>
<sequence length="62" mass="7125">MVNTLDALSSSLRKKTKSEQEDQKSKGRNNDPVYDELLQYCSNFSRRIADIPNEESRFGQAD</sequence>
<evidence type="ECO:0000256" key="1">
    <source>
        <dbReference type="SAM" id="MobiDB-lite"/>
    </source>
</evidence>
<name>A0ABR0B043_9CRUS</name>
<feature type="compositionally biased region" description="Polar residues" evidence="1">
    <location>
        <begin position="1"/>
        <end position="11"/>
    </location>
</feature>
<accession>A0ABR0B043</accession>
<evidence type="ECO:0000313" key="3">
    <source>
        <dbReference type="Proteomes" id="UP001234178"/>
    </source>
</evidence>
<evidence type="ECO:0000313" key="2">
    <source>
        <dbReference type="EMBL" id="KAK4030761.1"/>
    </source>
</evidence>
<dbReference type="EMBL" id="JAOYFB010000039">
    <property type="protein sequence ID" value="KAK4030761.1"/>
    <property type="molecule type" value="Genomic_DNA"/>
</dbReference>